<organism evidence="1">
    <name type="scientific">uncultured Sphingomonas sp</name>
    <dbReference type="NCBI Taxonomy" id="158754"/>
    <lineage>
        <taxon>Bacteria</taxon>
        <taxon>Pseudomonadati</taxon>
        <taxon>Pseudomonadota</taxon>
        <taxon>Alphaproteobacteria</taxon>
        <taxon>Sphingomonadales</taxon>
        <taxon>Sphingomonadaceae</taxon>
        <taxon>Sphingomonas</taxon>
        <taxon>environmental samples</taxon>
    </lineage>
</organism>
<dbReference type="EMBL" id="CADCVZ010000030">
    <property type="protein sequence ID" value="CAA9509715.1"/>
    <property type="molecule type" value="Genomic_DNA"/>
</dbReference>
<gene>
    <name evidence="1" type="ORF">AVDCRST_MAG09-1519</name>
</gene>
<reference evidence="1" key="1">
    <citation type="submission" date="2020-02" db="EMBL/GenBank/DDBJ databases">
        <authorList>
            <person name="Meier V. D."/>
        </authorList>
    </citation>
    <scope>NUCLEOTIDE SEQUENCE</scope>
    <source>
        <strain evidence="1">AVDCRST_MAG09</strain>
    </source>
</reference>
<sequence>MPQEPAFCKNGHGGTGLKACFDGREWQFGIVAAGELRIGGERVVSARRPAIARPVGGNLVDAEARTALLGILAALESHG</sequence>
<protein>
    <submittedName>
        <fullName evidence="1">Uncharacterized protein</fullName>
    </submittedName>
</protein>
<name>A0A6J4T0B0_9SPHN</name>
<evidence type="ECO:0000313" key="1">
    <source>
        <dbReference type="EMBL" id="CAA9509715.1"/>
    </source>
</evidence>
<dbReference type="AlphaFoldDB" id="A0A6J4T0B0"/>
<accession>A0A6J4T0B0</accession>
<proteinExistence type="predicted"/>